<evidence type="ECO:0000313" key="2">
    <source>
        <dbReference type="Proteomes" id="UP000193689"/>
    </source>
</evidence>
<dbReference type="Proteomes" id="UP000193689">
    <property type="component" value="Unassembled WGS sequence"/>
</dbReference>
<keyword evidence="2" id="KW-1185">Reference proteome</keyword>
<accession>A0A1Y2DD52</accession>
<evidence type="ECO:0000313" key="1">
    <source>
        <dbReference type="EMBL" id="ORY57201.1"/>
    </source>
</evidence>
<dbReference type="InParanoid" id="A0A1Y2DD52"/>
<sequence>MSSDTGYSDVRTAPSAKMNLGFTQPLDITIFLAVATLFADKQARIEALAAKKWKMSTMLAKKQLRCCVLSTQQREQSCLDGSGLPPISTNLAEFRGAWFGKDYPLARMKTKHHRYGSAPTRQKRPAIGGWRCIATRICVSCVVPWPGLNFSLGMSNIRKLI</sequence>
<proteinExistence type="predicted"/>
<organism evidence="1 2">
    <name type="scientific">Pseudomassariella vexata</name>
    <dbReference type="NCBI Taxonomy" id="1141098"/>
    <lineage>
        <taxon>Eukaryota</taxon>
        <taxon>Fungi</taxon>
        <taxon>Dikarya</taxon>
        <taxon>Ascomycota</taxon>
        <taxon>Pezizomycotina</taxon>
        <taxon>Sordariomycetes</taxon>
        <taxon>Xylariomycetidae</taxon>
        <taxon>Amphisphaeriales</taxon>
        <taxon>Pseudomassariaceae</taxon>
        <taxon>Pseudomassariella</taxon>
    </lineage>
</organism>
<dbReference type="GeneID" id="63775104"/>
<dbReference type="EMBL" id="MCFJ01000020">
    <property type="protein sequence ID" value="ORY57201.1"/>
    <property type="molecule type" value="Genomic_DNA"/>
</dbReference>
<dbReference type="AlphaFoldDB" id="A0A1Y2DD52"/>
<protein>
    <submittedName>
        <fullName evidence="1">Uncharacterized protein</fullName>
    </submittedName>
</protein>
<name>A0A1Y2DD52_9PEZI</name>
<comment type="caution">
    <text evidence="1">The sequence shown here is derived from an EMBL/GenBank/DDBJ whole genome shotgun (WGS) entry which is preliminary data.</text>
</comment>
<dbReference type="RefSeq" id="XP_040710553.1">
    <property type="nucleotide sequence ID" value="XM_040858892.1"/>
</dbReference>
<gene>
    <name evidence="1" type="ORF">BCR38DRAFT_414051</name>
</gene>
<reference evidence="1 2" key="1">
    <citation type="submission" date="2016-07" db="EMBL/GenBank/DDBJ databases">
        <title>Pervasive Adenine N6-methylation of Active Genes in Fungi.</title>
        <authorList>
            <consortium name="DOE Joint Genome Institute"/>
            <person name="Mondo S.J."/>
            <person name="Dannebaum R.O."/>
            <person name="Kuo R.C."/>
            <person name="Labutti K."/>
            <person name="Haridas S."/>
            <person name="Kuo A."/>
            <person name="Salamov A."/>
            <person name="Ahrendt S.R."/>
            <person name="Lipzen A."/>
            <person name="Sullivan W."/>
            <person name="Andreopoulos W.B."/>
            <person name="Clum A."/>
            <person name="Lindquist E."/>
            <person name="Daum C."/>
            <person name="Ramamoorthy G.K."/>
            <person name="Gryganskyi A."/>
            <person name="Culley D."/>
            <person name="Magnuson J.K."/>
            <person name="James T.Y."/>
            <person name="O'Malley M.A."/>
            <person name="Stajich J.E."/>
            <person name="Spatafora J.W."/>
            <person name="Visel A."/>
            <person name="Grigoriev I.V."/>
        </authorList>
    </citation>
    <scope>NUCLEOTIDE SEQUENCE [LARGE SCALE GENOMIC DNA]</scope>
    <source>
        <strain evidence="1 2">CBS 129021</strain>
    </source>
</reference>